<dbReference type="EMBL" id="KN822066">
    <property type="protein sequence ID" value="KIM60087.1"/>
    <property type="molecule type" value="Genomic_DNA"/>
</dbReference>
<protein>
    <submittedName>
        <fullName evidence="1">Uncharacterized protein</fullName>
    </submittedName>
</protein>
<evidence type="ECO:0000313" key="1">
    <source>
        <dbReference type="EMBL" id="KIM60087.1"/>
    </source>
</evidence>
<gene>
    <name evidence="1" type="ORF">SCLCIDRAFT_1217114</name>
</gene>
<evidence type="ECO:0000313" key="2">
    <source>
        <dbReference type="Proteomes" id="UP000053989"/>
    </source>
</evidence>
<dbReference type="HOGENOM" id="CLU_2559659_0_0_1"/>
<reference evidence="2" key="2">
    <citation type="submission" date="2015-01" db="EMBL/GenBank/DDBJ databases">
        <title>Evolutionary Origins and Diversification of the Mycorrhizal Mutualists.</title>
        <authorList>
            <consortium name="DOE Joint Genome Institute"/>
            <consortium name="Mycorrhizal Genomics Consortium"/>
            <person name="Kohler A."/>
            <person name="Kuo A."/>
            <person name="Nagy L.G."/>
            <person name="Floudas D."/>
            <person name="Copeland A."/>
            <person name="Barry K.W."/>
            <person name="Cichocki N."/>
            <person name="Veneault-Fourrey C."/>
            <person name="LaButti K."/>
            <person name="Lindquist E.A."/>
            <person name="Lipzen A."/>
            <person name="Lundell T."/>
            <person name="Morin E."/>
            <person name="Murat C."/>
            <person name="Riley R."/>
            <person name="Ohm R."/>
            <person name="Sun H."/>
            <person name="Tunlid A."/>
            <person name="Henrissat B."/>
            <person name="Grigoriev I.V."/>
            <person name="Hibbett D.S."/>
            <person name="Martin F."/>
        </authorList>
    </citation>
    <scope>NUCLEOTIDE SEQUENCE [LARGE SCALE GENOMIC DNA]</scope>
    <source>
        <strain evidence="2">Foug A</strain>
    </source>
</reference>
<organism evidence="1 2">
    <name type="scientific">Scleroderma citrinum Foug A</name>
    <dbReference type="NCBI Taxonomy" id="1036808"/>
    <lineage>
        <taxon>Eukaryota</taxon>
        <taxon>Fungi</taxon>
        <taxon>Dikarya</taxon>
        <taxon>Basidiomycota</taxon>
        <taxon>Agaricomycotina</taxon>
        <taxon>Agaricomycetes</taxon>
        <taxon>Agaricomycetidae</taxon>
        <taxon>Boletales</taxon>
        <taxon>Sclerodermatineae</taxon>
        <taxon>Sclerodermataceae</taxon>
        <taxon>Scleroderma</taxon>
    </lineage>
</organism>
<reference evidence="1 2" key="1">
    <citation type="submission" date="2014-04" db="EMBL/GenBank/DDBJ databases">
        <authorList>
            <consortium name="DOE Joint Genome Institute"/>
            <person name="Kuo A."/>
            <person name="Kohler A."/>
            <person name="Nagy L.G."/>
            <person name="Floudas D."/>
            <person name="Copeland A."/>
            <person name="Barry K.W."/>
            <person name="Cichocki N."/>
            <person name="Veneault-Fourrey C."/>
            <person name="LaButti K."/>
            <person name="Lindquist E.A."/>
            <person name="Lipzen A."/>
            <person name="Lundell T."/>
            <person name="Morin E."/>
            <person name="Murat C."/>
            <person name="Sun H."/>
            <person name="Tunlid A."/>
            <person name="Henrissat B."/>
            <person name="Grigoriev I.V."/>
            <person name="Hibbett D.S."/>
            <person name="Martin F."/>
            <person name="Nordberg H.P."/>
            <person name="Cantor M.N."/>
            <person name="Hua S.X."/>
        </authorList>
    </citation>
    <scope>NUCLEOTIDE SEQUENCE [LARGE SCALE GENOMIC DNA]</scope>
    <source>
        <strain evidence="1 2">Foug A</strain>
    </source>
</reference>
<name>A0A0C3A5W6_9AGAM</name>
<accession>A0A0C3A5W6</accession>
<dbReference type="InParanoid" id="A0A0C3A5W6"/>
<sequence length="82" mass="9488">MSESMWWFIDSTRMDITMQICITHHPNATLRSEQNLESGFDVQPNISFSGCSINIVQRDHSSDMANTMRCVTQRTQETCAEW</sequence>
<keyword evidence="2" id="KW-1185">Reference proteome</keyword>
<proteinExistence type="predicted"/>
<dbReference type="AlphaFoldDB" id="A0A0C3A5W6"/>
<dbReference type="Proteomes" id="UP000053989">
    <property type="component" value="Unassembled WGS sequence"/>
</dbReference>